<accession>A0A5C5Z6Z5</accession>
<dbReference type="OrthoDB" id="1438534at2"/>
<proteinExistence type="predicted"/>
<keyword evidence="2" id="KW-1185">Reference proteome</keyword>
<dbReference type="AlphaFoldDB" id="A0A5C5Z6Z5"/>
<sequence length="895" mass="100644">MKTMLRWLARLMIYRTRFRNRDCQKLQLGASLAEDRVIQHRQMTVLISLVLVSSSISNSFVIARDPESLAVMSDQYPRAFFFRGAERAYSEKAYPTYESWRSDFDRLQGIMGKCLDEECLGREIRNPEFFTRFKREHPTQAVLLHFNGNARDPRYQTENFFPGHWIYDTAITITSDVAPESGESVIHVADTQTFKTASGRYKTSNDDIALFGITADGKHDWEHCEQVQLIDVDPTANTIRVRRGCYGTRPLRFTANASRAAAHTTEGPWGKNNHLMWYYNYTTHCPRDSQGKTCADRVVDDLAQWFGPTGKLAAFDGLEFDVLFNRTHGDTDGDGIGDDGVIDGVNQYSIGVVEFARQLRQRLGNNVILQADGALGRDSSASQRAWRIFNGIESEGWPNLRDWQFDDWSGGMNRHFFWRENAFPPALSYINHKWNQSVPGKPGVNEHPNVPFSSHRLTLAASQFFDAAVCYSFAPRPDPDGKFGIWDELRCGTEHRLGWLGRPLGPAVRIAKQHDDLLSATGTGPRLAKRIRGPVTTKVTEEGLQISSTNPNTSSLDFQIRGIPCDQPNLFVAIKMKGATMKGYPSEMARLAQLGVSGGMIDLLAQPPLDTGLKTRAADRECPLDRNTGANVASRTYAINGESLPAVFVHPPYRDVKGYTFWTQEADVPPDSELRFSTGMGQLSPERSDGVSFQIHATEVLNGNVGRQYVPLFEYTTNSHQWIPQAISLKSLSGKRVRFKFIVDCGPKDNSTTDQAYWGAVKIVKKGAPENEITKFVQHMTWVNDRIFESGFYYHDIRSSEVDLQLTVENNEPIWIESITAHAHSDAIYRVFERGIVLANPSRSPYTFDLDAIAPGLCFQRLQGTKSQDQKTNNGLPVKGHVTLSPLDALFLQLK</sequence>
<dbReference type="Proteomes" id="UP000315010">
    <property type="component" value="Unassembled WGS sequence"/>
</dbReference>
<gene>
    <name evidence="1" type="ORF">CA13_43000</name>
</gene>
<organism evidence="1 2">
    <name type="scientific">Novipirellula herctigrandis</name>
    <dbReference type="NCBI Taxonomy" id="2527986"/>
    <lineage>
        <taxon>Bacteria</taxon>
        <taxon>Pseudomonadati</taxon>
        <taxon>Planctomycetota</taxon>
        <taxon>Planctomycetia</taxon>
        <taxon>Pirellulales</taxon>
        <taxon>Pirellulaceae</taxon>
        <taxon>Novipirellula</taxon>
    </lineage>
</organism>
<dbReference type="RefSeq" id="WP_146399595.1">
    <property type="nucleotide sequence ID" value="NZ_SJPJ01000001.1"/>
</dbReference>
<dbReference type="EMBL" id="SJPJ01000001">
    <property type="protein sequence ID" value="TWT82837.1"/>
    <property type="molecule type" value="Genomic_DNA"/>
</dbReference>
<protein>
    <submittedName>
        <fullName evidence="1">Uncharacterized protein</fullName>
    </submittedName>
</protein>
<evidence type="ECO:0000313" key="1">
    <source>
        <dbReference type="EMBL" id="TWT82837.1"/>
    </source>
</evidence>
<evidence type="ECO:0000313" key="2">
    <source>
        <dbReference type="Proteomes" id="UP000315010"/>
    </source>
</evidence>
<name>A0A5C5Z6Z5_9BACT</name>
<comment type="caution">
    <text evidence="1">The sequence shown here is derived from an EMBL/GenBank/DDBJ whole genome shotgun (WGS) entry which is preliminary data.</text>
</comment>
<reference evidence="1 2" key="1">
    <citation type="submission" date="2019-02" db="EMBL/GenBank/DDBJ databases">
        <title>Deep-cultivation of Planctomycetes and their phenomic and genomic characterization uncovers novel biology.</title>
        <authorList>
            <person name="Wiegand S."/>
            <person name="Jogler M."/>
            <person name="Boedeker C."/>
            <person name="Pinto D."/>
            <person name="Vollmers J."/>
            <person name="Rivas-Marin E."/>
            <person name="Kohn T."/>
            <person name="Peeters S.H."/>
            <person name="Heuer A."/>
            <person name="Rast P."/>
            <person name="Oberbeckmann S."/>
            <person name="Bunk B."/>
            <person name="Jeske O."/>
            <person name="Meyerdierks A."/>
            <person name="Storesund J.E."/>
            <person name="Kallscheuer N."/>
            <person name="Luecker S."/>
            <person name="Lage O.M."/>
            <person name="Pohl T."/>
            <person name="Merkel B.J."/>
            <person name="Hornburger P."/>
            <person name="Mueller R.-W."/>
            <person name="Bruemmer F."/>
            <person name="Labrenz M."/>
            <person name="Spormann A.M."/>
            <person name="Op Den Camp H."/>
            <person name="Overmann J."/>
            <person name="Amann R."/>
            <person name="Jetten M.S.M."/>
            <person name="Mascher T."/>
            <person name="Medema M.H."/>
            <person name="Devos D.P."/>
            <person name="Kaster A.-K."/>
            <person name="Ovreas L."/>
            <person name="Rohde M."/>
            <person name="Galperin M.Y."/>
            <person name="Jogler C."/>
        </authorList>
    </citation>
    <scope>NUCLEOTIDE SEQUENCE [LARGE SCALE GENOMIC DNA]</scope>
    <source>
        <strain evidence="1 2">CA13</strain>
    </source>
</reference>